<comment type="caution">
    <text evidence="1">The sequence shown here is derived from an EMBL/GenBank/DDBJ whole genome shotgun (WGS) entry which is preliminary data.</text>
</comment>
<dbReference type="AlphaFoldDB" id="A0A6N7Y1T8"/>
<accession>A0A6N7Y1T8</accession>
<protein>
    <submittedName>
        <fullName evidence="1">Uncharacterized protein</fullName>
    </submittedName>
</protein>
<dbReference type="Proteomes" id="UP000469523">
    <property type="component" value="Unassembled WGS sequence"/>
</dbReference>
<name>A0A6N7Y1T8_9FIRM</name>
<evidence type="ECO:0000313" key="1">
    <source>
        <dbReference type="EMBL" id="MSU02448.1"/>
    </source>
</evidence>
<sequence length="401" mass="46882">MNTFRYSDKKVKYIFFITMIVLVCISSKNESIEIENGINLETKSTNINFNKYDILKELKYNNLNMEDSFANIIFVEDDLMFIVLENHLDDDIPMDQMGLSIVNKHIIMYNYKLQNIERVIELKEDIYCYDLVISNDGEIFISYILVGPGVTGIDIENNNLGEIDYYIGSINDDDSITVLDTYRGFVYKPSRFSKVLSDIYYTYKEENDTKTICGIKKIDKNKIVSVHRFEDVDYLDTRLFSNENLLMIFMEDNKTACFYILNENSLIDKIYLEPYEKVFSYNMLENGVVVSYENSKINTSELMFISFIDHEKSVIQSNDMYTIVSNGLNNCLGTDSFFNIYYISISDKKILTQTLADINKLKISNMNIVRLFKKDKNQYGVFFESEYLYLDLNISDERSKG</sequence>
<evidence type="ECO:0000313" key="2">
    <source>
        <dbReference type="Proteomes" id="UP000469523"/>
    </source>
</evidence>
<organism evidence="1 2">
    <name type="scientific">Tissierella pigra</name>
    <dbReference type="NCBI Taxonomy" id="2607614"/>
    <lineage>
        <taxon>Bacteria</taxon>
        <taxon>Bacillati</taxon>
        <taxon>Bacillota</taxon>
        <taxon>Tissierellia</taxon>
        <taxon>Tissierellales</taxon>
        <taxon>Tissierellaceae</taxon>
        <taxon>Tissierella</taxon>
    </lineage>
</organism>
<keyword evidence="2" id="KW-1185">Reference proteome</keyword>
<dbReference type="RefSeq" id="WP_154441320.1">
    <property type="nucleotide sequence ID" value="NZ_VUNQ01000033.1"/>
</dbReference>
<gene>
    <name evidence="1" type="ORF">FYJ83_13380</name>
</gene>
<reference evidence="1 2" key="1">
    <citation type="submission" date="2019-09" db="EMBL/GenBank/DDBJ databases">
        <title>In-depth cultivation of the pig gut microbiome towards novel bacterial diversity and tailored functional studies.</title>
        <authorList>
            <person name="Wylensek D."/>
            <person name="Hitch T.C.A."/>
            <person name="Clavel T."/>
        </authorList>
    </citation>
    <scope>NUCLEOTIDE SEQUENCE [LARGE SCALE GENOMIC DNA]</scope>
    <source>
        <strain evidence="1 2">WCA3-693-APC-4?</strain>
    </source>
</reference>
<proteinExistence type="predicted"/>
<dbReference type="EMBL" id="VUNQ01000033">
    <property type="protein sequence ID" value="MSU02448.1"/>
    <property type="molecule type" value="Genomic_DNA"/>
</dbReference>